<evidence type="ECO:0000313" key="2">
    <source>
        <dbReference type="Proteomes" id="UP000828390"/>
    </source>
</evidence>
<gene>
    <name evidence="1" type="ORF">DPMN_035409</name>
</gene>
<name>A0A9D4M9F9_DREPO</name>
<protein>
    <submittedName>
        <fullName evidence="1">Uncharacterized protein</fullName>
    </submittedName>
</protein>
<reference evidence="1" key="2">
    <citation type="submission" date="2020-11" db="EMBL/GenBank/DDBJ databases">
        <authorList>
            <person name="McCartney M.A."/>
            <person name="Auch B."/>
            <person name="Kono T."/>
            <person name="Mallez S."/>
            <person name="Becker A."/>
            <person name="Gohl D.M."/>
            <person name="Silverstein K.A.T."/>
            <person name="Koren S."/>
            <person name="Bechman K.B."/>
            <person name="Herman A."/>
            <person name="Abrahante J.E."/>
            <person name="Garbe J."/>
        </authorList>
    </citation>
    <scope>NUCLEOTIDE SEQUENCE</scope>
    <source>
        <strain evidence="1">Duluth1</strain>
        <tissue evidence="1">Whole animal</tissue>
    </source>
</reference>
<evidence type="ECO:0000313" key="1">
    <source>
        <dbReference type="EMBL" id="KAH3872194.1"/>
    </source>
</evidence>
<keyword evidence="2" id="KW-1185">Reference proteome</keyword>
<organism evidence="1 2">
    <name type="scientific">Dreissena polymorpha</name>
    <name type="common">Zebra mussel</name>
    <name type="synonym">Mytilus polymorpha</name>
    <dbReference type="NCBI Taxonomy" id="45954"/>
    <lineage>
        <taxon>Eukaryota</taxon>
        <taxon>Metazoa</taxon>
        <taxon>Spiralia</taxon>
        <taxon>Lophotrochozoa</taxon>
        <taxon>Mollusca</taxon>
        <taxon>Bivalvia</taxon>
        <taxon>Autobranchia</taxon>
        <taxon>Heteroconchia</taxon>
        <taxon>Euheterodonta</taxon>
        <taxon>Imparidentia</taxon>
        <taxon>Neoheterodontei</taxon>
        <taxon>Myida</taxon>
        <taxon>Dreissenoidea</taxon>
        <taxon>Dreissenidae</taxon>
        <taxon>Dreissena</taxon>
    </lineage>
</organism>
<dbReference type="AlphaFoldDB" id="A0A9D4M9F9"/>
<sequence length="142" mass="15577">MRHCRLSHLTVPRHLPQHLPTPWAQHYTACHLHSLYAQCVRHCQLSYLTVSRPLLQHLPPPCAQQNSPATCTLSTLSARGIASCLTWLFLVLSCSTCLYPGLNRIPLPPALSLITVRDELPAVLPYCSSSSTTALASTLGLT</sequence>
<dbReference type="EMBL" id="JAIWYP010000002">
    <property type="protein sequence ID" value="KAH3872194.1"/>
    <property type="molecule type" value="Genomic_DNA"/>
</dbReference>
<comment type="caution">
    <text evidence="1">The sequence shown here is derived from an EMBL/GenBank/DDBJ whole genome shotgun (WGS) entry which is preliminary data.</text>
</comment>
<dbReference type="Proteomes" id="UP000828390">
    <property type="component" value="Unassembled WGS sequence"/>
</dbReference>
<reference evidence="1" key="1">
    <citation type="journal article" date="2019" name="bioRxiv">
        <title>The Genome of the Zebra Mussel, Dreissena polymorpha: A Resource for Invasive Species Research.</title>
        <authorList>
            <person name="McCartney M.A."/>
            <person name="Auch B."/>
            <person name="Kono T."/>
            <person name="Mallez S."/>
            <person name="Zhang Y."/>
            <person name="Obille A."/>
            <person name="Becker A."/>
            <person name="Abrahante J.E."/>
            <person name="Garbe J."/>
            <person name="Badalamenti J.P."/>
            <person name="Herman A."/>
            <person name="Mangelson H."/>
            <person name="Liachko I."/>
            <person name="Sullivan S."/>
            <person name="Sone E.D."/>
            <person name="Koren S."/>
            <person name="Silverstein K.A.T."/>
            <person name="Beckman K.B."/>
            <person name="Gohl D.M."/>
        </authorList>
    </citation>
    <scope>NUCLEOTIDE SEQUENCE</scope>
    <source>
        <strain evidence="1">Duluth1</strain>
        <tissue evidence="1">Whole animal</tissue>
    </source>
</reference>
<proteinExistence type="predicted"/>
<accession>A0A9D4M9F9</accession>